<reference evidence="2 3" key="1">
    <citation type="submission" date="2023-02" db="EMBL/GenBank/DDBJ databases">
        <title>Gemone sequence of Telluria chitinolytica ACM 3522T.</title>
        <authorList>
            <person name="Frediansyah A."/>
            <person name="Miess H."/>
            <person name="Gross H."/>
        </authorList>
    </citation>
    <scope>NUCLEOTIDE SEQUENCE [LARGE SCALE GENOMIC DNA]</scope>
    <source>
        <strain evidence="2 3">ACM 3522</strain>
    </source>
</reference>
<evidence type="ECO:0000313" key="3">
    <source>
        <dbReference type="Proteomes" id="UP001216510"/>
    </source>
</evidence>
<evidence type="ECO:0000256" key="1">
    <source>
        <dbReference type="SAM" id="SignalP"/>
    </source>
</evidence>
<gene>
    <name evidence="2" type="ORF">PX653_26585</name>
</gene>
<dbReference type="RefSeq" id="WP_277415635.1">
    <property type="nucleotide sequence ID" value="NZ_CP119083.1"/>
</dbReference>
<feature type="chain" id="PRO_5045111739" evidence="1">
    <location>
        <begin position="23"/>
        <end position="111"/>
    </location>
</feature>
<keyword evidence="3" id="KW-1185">Reference proteome</keyword>
<protein>
    <submittedName>
        <fullName evidence="2">Uncharacterized protein</fullName>
    </submittedName>
</protein>
<name>A0ABY8BAW3_9BURK</name>
<proteinExistence type="predicted"/>
<dbReference type="Proteomes" id="UP001216510">
    <property type="component" value="Chromosome"/>
</dbReference>
<accession>A0ABY8BAW3</accession>
<evidence type="ECO:0000313" key="2">
    <source>
        <dbReference type="EMBL" id="WEF32920.1"/>
    </source>
</evidence>
<feature type="signal peptide" evidence="1">
    <location>
        <begin position="1"/>
        <end position="22"/>
    </location>
</feature>
<sequence length="111" mass="12360">MHRRALLTLGVLAALPLLPAFAEPRVFPPEAKRGALTPGWFPDITLDGKPRRLAPAARIFNQDNLVELPAALRGRDLPVYYTENGDGDVDRVWLLTPAESRQRQRPGVARQ</sequence>
<dbReference type="EMBL" id="CP119083">
    <property type="protein sequence ID" value="WEF32920.1"/>
    <property type="molecule type" value="Genomic_DNA"/>
</dbReference>
<organism evidence="2 3">
    <name type="scientific">Pseudoduganella chitinolytica</name>
    <dbReference type="NCBI Taxonomy" id="34070"/>
    <lineage>
        <taxon>Bacteria</taxon>
        <taxon>Pseudomonadati</taxon>
        <taxon>Pseudomonadota</taxon>
        <taxon>Betaproteobacteria</taxon>
        <taxon>Burkholderiales</taxon>
        <taxon>Oxalobacteraceae</taxon>
        <taxon>Telluria group</taxon>
        <taxon>Pseudoduganella</taxon>
    </lineage>
</organism>
<keyword evidence="1" id="KW-0732">Signal</keyword>